<reference evidence="2" key="1">
    <citation type="submission" date="2017-05" db="UniProtKB">
        <authorList>
            <consortium name="EnsemblMetazoa"/>
        </authorList>
    </citation>
    <scope>IDENTIFICATION</scope>
</reference>
<proteinExistence type="predicted"/>
<accession>A0A1X7T301</accession>
<feature type="compositionally biased region" description="Low complexity" evidence="1">
    <location>
        <begin position="125"/>
        <end position="139"/>
    </location>
</feature>
<evidence type="ECO:0000256" key="1">
    <source>
        <dbReference type="SAM" id="MobiDB-lite"/>
    </source>
</evidence>
<dbReference type="EnsemblMetazoa" id="Aqu2.1.08604_001">
    <property type="protein sequence ID" value="Aqu2.1.08604_001"/>
    <property type="gene ID" value="Aqu2.1.08604"/>
</dbReference>
<sequence length="154" mass="16894">LVANTNLNCQYLTIQTISESKRIYQGIKFIVGLANRCSASRPEISFLLKENNYKWQSRGCGGKLMIIFGLMRLLSHSLMNPRLAKYSKGQLCCIESLSSFMDTLDEANALLNELEARDSRAPNPSLTTTSTTSSSSSFKSSRESGNTPGGNIEG</sequence>
<evidence type="ECO:0000313" key="2">
    <source>
        <dbReference type="EnsemblMetazoa" id="Aqu2.1.08604_001"/>
    </source>
</evidence>
<dbReference type="InParanoid" id="A0A1X7T301"/>
<organism evidence="2">
    <name type="scientific">Amphimedon queenslandica</name>
    <name type="common">Sponge</name>
    <dbReference type="NCBI Taxonomy" id="400682"/>
    <lineage>
        <taxon>Eukaryota</taxon>
        <taxon>Metazoa</taxon>
        <taxon>Porifera</taxon>
        <taxon>Demospongiae</taxon>
        <taxon>Heteroscleromorpha</taxon>
        <taxon>Haplosclerida</taxon>
        <taxon>Niphatidae</taxon>
        <taxon>Amphimedon</taxon>
    </lineage>
</organism>
<dbReference type="AlphaFoldDB" id="A0A1X7T301"/>
<protein>
    <submittedName>
        <fullName evidence="2">Uncharacterized protein</fullName>
    </submittedName>
</protein>
<name>A0A1X7T301_AMPQE</name>
<feature type="region of interest" description="Disordered" evidence="1">
    <location>
        <begin position="117"/>
        <end position="154"/>
    </location>
</feature>